<dbReference type="InterPro" id="IPR012657">
    <property type="entry name" value="23S_rRNA-intervening_sequence"/>
</dbReference>
<dbReference type="Pfam" id="PF05635">
    <property type="entry name" value="23S_rRNA_IVP"/>
    <property type="match status" value="1"/>
</dbReference>
<dbReference type="Gene3D" id="1.20.1440.60">
    <property type="entry name" value="23S rRNA-intervening sequence"/>
    <property type="match status" value="1"/>
</dbReference>
<name>D5H565_SALRM</name>
<reference evidence="1 2" key="1">
    <citation type="journal article" date="2010" name="ISME J.">
        <title>Fine-scale evolution: genomic, phenotypic and ecological differentiation in two coexisting Salinibacter ruber strains.</title>
        <authorList>
            <person name="Pena A."/>
            <person name="Teeling H."/>
            <person name="Huerta-Cepas J."/>
            <person name="Santos F."/>
            <person name="Yarza P."/>
            <person name="Brito-Echeverria J."/>
            <person name="Lucio M."/>
            <person name="Schmitt-Kopplin P."/>
            <person name="Meseguer I."/>
            <person name="Schenowitz C."/>
            <person name="Dossat C."/>
            <person name="Barbe V."/>
            <person name="Dopazo J."/>
            <person name="Rossello-Mora R."/>
            <person name="Schuler M."/>
            <person name="Glockner F.O."/>
            <person name="Amann R."/>
            <person name="Gabaldon T."/>
            <person name="Anton J."/>
        </authorList>
    </citation>
    <scope>NUCLEOTIDE SEQUENCE [LARGE SCALE GENOMIC DNA]</scope>
    <source>
        <strain evidence="1 2">M8</strain>
    </source>
</reference>
<evidence type="ECO:0000313" key="1">
    <source>
        <dbReference type="EMBL" id="CBH23170.1"/>
    </source>
</evidence>
<dbReference type="KEGG" id="srm:SRM_00249"/>
<organism evidence="1 2">
    <name type="scientific">Salinibacter ruber (strain M8)</name>
    <dbReference type="NCBI Taxonomy" id="761659"/>
    <lineage>
        <taxon>Bacteria</taxon>
        <taxon>Pseudomonadati</taxon>
        <taxon>Rhodothermota</taxon>
        <taxon>Rhodothermia</taxon>
        <taxon>Rhodothermales</taxon>
        <taxon>Salinibacteraceae</taxon>
        <taxon>Salinibacter</taxon>
    </lineage>
</organism>
<gene>
    <name evidence="1" type="ordered locus">SRM_00249</name>
</gene>
<sequence>MDREKGRGMAACSRRTAAYKRPGNATIRWGAAMAYKFEDLEVWTRALDYSDQVHDIAEQRPKHERYNLADQMTRAANSIALNVAV</sequence>
<protein>
    <recommendedName>
        <fullName evidence="3">Four helix bundle protein</fullName>
    </recommendedName>
</protein>
<dbReference type="Proteomes" id="UP000000933">
    <property type="component" value="Chromosome"/>
</dbReference>
<reference evidence="2" key="2">
    <citation type="submission" date="2010-04" db="EMBL/GenBank/DDBJ databases">
        <title>Genome sequence of Salinibacter ruber M8.</title>
        <authorList>
            <consortium name="Genoscope"/>
        </authorList>
    </citation>
    <scope>NUCLEOTIDE SEQUENCE [LARGE SCALE GENOMIC DNA]</scope>
    <source>
        <strain evidence="2">M8</strain>
    </source>
</reference>
<dbReference type="HOGENOM" id="CLU_2510779_0_0_10"/>
<evidence type="ECO:0000313" key="2">
    <source>
        <dbReference type="Proteomes" id="UP000000933"/>
    </source>
</evidence>
<evidence type="ECO:0008006" key="3">
    <source>
        <dbReference type="Google" id="ProtNLM"/>
    </source>
</evidence>
<dbReference type="InterPro" id="IPR036583">
    <property type="entry name" value="23S_rRNA_IVS_sf"/>
</dbReference>
<accession>D5H565</accession>
<dbReference type="SUPFAM" id="SSF158446">
    <property type="entry name" value="IVS-encoded protein-like"/>
    <property type="match status" value="1"/>
</dbReference>
<proteinExistence type="predicted"/>
<dbReference type="AlphaFoldDB" id="D5H565"/>
<dbReference type="EMBL" id="FP565814">
    <property type="protein sequence ID" value="CBH23170.1"/>
    <property type="molecule type" value="Genomic_DNA"/>
</dbReference>
<dbReference type="NCBIfam" id="TIGR02436">
    <property type="entry name" value="four helix bundle protein"/>
    <property type="match status" value="1"/>
</dbReference>